<dbReference type="Proteomes" id="UP000677228">
    <property type="component" value="Unassembled WGS sequence"/>
</dbReference>
<feature type="compositionally biased region" description="Low complexity" evidence="6">
    <location>
        <begin position="818"/>
        <end position="859"/>
    </location>
</feature>
<dbReference type="AlphaFoldDB" id="A0A8S2HP43"/>
<sequence>MLKDEPIASTTTSTPGTTSSDNDRYYKEYVRVDLRQTPFKCLPDDITDNKPITIKGTSLVQIEDIEIIESKDIENNKKLNTEANDESSSSLPVGTESLLELTITDGFTTLRAITTEQISGLTIDTVPGSKLTLFNVIPIKSNVLQLSNQNCRWINGSRTYSTPKPYYRGDGSRRGGEGYRTFDARRRYQDDDEHNYMKKPLPLSLFSFVGPKFQGLNMSDEPLNSKQQASTSQQDTDSKRDNYPSTKPSFHSNKAYGNSYRNNRYSSSSSSSQHNNNIPQTGQKTPATDSSTTESRQINSREKPYRNNYDTTSSNYPRTQQQQNNRTDTHDFQQQQIYRERRNPLPPRLQRVQEERSRRNTNRYYDDSSYDTAGEGAPSSYDNGDTDSHRNSGNTRRPYRNQIGSSNQLSYPHNTVMISGGNGQTVPSASSIANNFYFPNTTMNSAAYSFAAAAVTQTGAYQQVPYNCTSNDQFAYCYSIPKEAIYPTGLHPSMWTAEMVSANSVPLSNSNDPNNGAYYNVQTQSNSNSSNGVTNAINSINTKANYNNNDTVANPDQPSSSTDERQPQHQQQQPQQFDNKIHDAALNQQDFKTNNNEKRRDSNSNSRAWQIGDFCMARWKDDGQFYYANIVEIQPTSCLVLFKDYNNYEQVSFNDLKLIPRDQLQHLIANQMTTLHPDAVNRLIQATSLYCRPTYPNDGTINYTSSSPNTVIMPEAPPFPFNSTGNLIVCAPPRTVRSSNNGYYNKLAKSKQNNNSVQQQEQLDKQLDENINGANTEQSSFTNVEDQTNNFQSKQDENTTPLDYNEESKDDDIKQQVTDTESGIENTTTTTTSEPTTPKRTRTTSSASSSHGRSTSTASIDSSNDHFDEISNVSTTDNKAESQQIESTGDDNQEEENVSDIQMPSSTNQTTSSKSIAVAIEDPPSQSKIIDDEINNPDGTKIKDT</sequence>
<protein>
    <recommendedName>
        <fullName evidence="7">Tudor domain-containing protein</fullName>
    </recommendedName>
</protein>
<accession>A0A8S2HP43</accession>
<dbReference type="EMBL" id="CAJOBA010003138">
    <property type="protein sequence ID" value="CAF3671799.1"/>
    <property type="molecule type" value="Genomic_DNA"/>
</dbReference>
<feature type="compositionally biased region" description="Low complexity" evidence="6">
    <location>
        <begin position="9"/>
        <end position="20"/>
    </location>
</feature>
<evidence type="ECO:0000256" key="6">
    <source>
        <dbReference type="SAM" id="MobiDB-lite"/>
    </source>
</evidence>
<dbReference type="Gene3D" id="2.30.30.140">
    <property type="match status" value="1"/>
</dbReference>
<feature type="region of interest" description="Disordered" evidence="6">
    <location>
        <begin position="506"/>
        <end position="577"/>
    </location>
</feature>
<feature type="region of interest" description="Disordered" evidence="6">
    <location>
        <begin position="1"/>
        <end position="22"/>
    </location>
</feature>
<keyword evidence="4" id="KW-0508">mRNA splicing</keyword>
<comment type="similarity">
    <text evidence="2">Belongs to the SMN family.</text>
</comment>
<dbReference type="EMBL" id="CAJNOK010003137">
    <property type="protein sequence ID" value="CAF0889318.1"/>
    <property type="molecule type" value="Genomic_DNA"/>
</dbReference>
<keyword evidence="5" id="KW-0539">Nucleus</keyword>
<dbReference type="Pfam" id="PF06003">
    <property type="entry name" value="SMN_Tudor"/>
    <property type="match status" value="1"/>
</dbReference>
<dbReference type="Proteomes" id="UP000682733">
    <property type="component" value="Unassembled WGS sequence"/>
</dbReference>
<evidence type="ECO:0000256" key="5">
    <source>
        <dbReference type="ARBA" id="ARBA00023242"/>
    </source>
</evidence>
<feature type="compositionally biased region" description="Acidic residues" evidence="6">
    <location>
        <begin position="888"/>
        <end position="898"/>
    </location>
</feature>
<comment type="subcellular location">
    <subcellularLocation>
        <location evidence="1">Nucleus</location>
        <location evidence="1">Cajal body</location>
    </subcellularLocation>
</comment>
<dbReference type="Pfam" id="PF08585">
    <property type="entry name" value="RMI1_N_C"/>
    <property type="match status" value="1"/>
</dbReference>
<feature type="compositionally biased region" description="Polar residues" evidence="6">
    <location>
        <begin position="278"/>
        <end position="298"/>
    </location>
</feature>
<dbReference type="InterPro" id="IPR010304">
    <property type="entry name" value="SMN_Tudor"/>
</dbReference>
<dbReference type="GO" id="GO:0008380">
    <property type="term" value="P:RNA splicing"/>
    <property type="evidence" value="ECO:0007669"/>
    <property type="project" value="UniProtKB-KW"/>
</dbReference>
<dbReference type="CDD" id="cd21182">
    <property type="entry name" value="Tudor_SMN_SPF30-like"/>
    <property type="match status" value="1"/>
</dbReference>
<dbReference type="SMART" id="SM00333">
    <property type="entry name" value="TUDOR"/>
    <property type="match status" value="1"/>
</dbReference>
<evidence type="ECO:0000259" key="7">
    <source>
        <dbReference type="PROSITE" id="PS50304"/>
    </source>
</evidence>
<dbReference type="GO" id="GO:0015030">
    <property type="term" value="C:Cajal body"/>
    <property type="evidence" value="ECO:0007669"/>
    <property type="project" value="UniProtKB-SubCell"/>
</dbReference>
<feature type="region of interest" description="Disordered" evidence="6">
    <location>
        <begin position="217"/>
        <end position="414"/>
    </location>
</feature>
<proteinExistence type="inferred from homology"/>
<feature type="compositionally biased region" description="Low complexity" evidence="6">
    <location>
        <begin position="225"/>
        <end position="235"/>
    </location>
</feature>
<dbReference type="SUPFAM" id="SSF63748">
    <property type="entry name" value="Tudor/PWWP/MBT"/>
    <property type="match status" value="1"/>
</dbReference>
<evidence type="ECO:0000256" key="2">
    <source>
        <dbReference type="ARBA" id="ARBA00005371"/>
    </source>
</evidence>
<evidence type="ECO:0000256" key="4">
    <source>
        <dbReference type="ARBA" id="ARBA00023187"/>
    </source>
</evidence>
<evidence type="ECO:0000256" key="3">
    <source>
        <dbReference type="ARBA" id="ARBA00022664"/>
    </source>
</evidence>
<feature type="compositionally biased region" description="Polar residues" evidence="6">
    <location>
        <begin position="402"/>
        <end position="414"/>
    </location>
</feature>
<evidence type="ECO:0000313" key="10">
    <source>
        <dbReference type="Proteomes" id="UP000682733"/>
    </source>
</evidence>
<feature type="compositionally biased region" description="Low complexity" evidence="6">
    <location>
        <begin position="520"/>
        <end position="535"/>
    </location>
</feature>
<evidence type="ECO:0000313" key="9">
    <source>
        <dbReference type="EMBL" id="CAF3671799.1"/>
    </source>
</evidence>
<name>A0A8S2HP43_9BILA</name>
<feature type="compositionally biased region" description="Polar residues" evidence="6">
    <location>
        <begin position="775"/>
        <end position="802"/>
    </location>
</feature>
<feature type="compositionally biased region" description="Polar residues" evidence="6">
    <location>
        <begin position="871"/>
        <end position="887"/>
    </location>
</feature>
<feature type="region of interest" description="Disordered" evidence="6">
    <location>
        <begin position="775"/>
        <end position="945"/>
    </location>
</feature>
<dbReference type="InterPro" id="IPR042470">
    <property type="entry name" value="RMI1_N_C_sf"/>
</dbReference>
<dbReference type="Gene3D" id="2.40.50.770">
    <property type="entry name" value="RecQ-mediated genome instability protein Rmi1, C-terminal domain"/>
    <property type="match status" value="1"/>
</dbReference>
<dbReference type="PROSITE" id="PS50304">
    <property type="entry name" value="TUDOR"/>
    <property type="match status" value="1"/>
</dbReference>
<feature type="domain" description="Tudor" evidence="7">
    <location>
        <begin position="608"/>
        <end position="666"/>
    </location>
</feature>
<dbReference type="GO" id="GO:0006397">
    <property type="term" value="P:mRNA processing"/>
    <property type="evidence" value="ECO:0007669"/>
    <property type="project" value="UniProtKB-KW"/>
</dbReference>
<evidence type="ECO:0000313" key="8">
    <source>
        <dbReference type="EMBL" id="CAF0889318.1"/>
    </source>
</evidence>
<gene>
    <name evidence="8" type="ORF">OVA965_LOCUS9040</name>
    <name evidence="9" type="ORF">TMI583_LOCUS9036</name>
</gene>
<dbReference type="InterPro" id="IPR002999">
    <property type="entry name" value="Tudor"/>
</dbReference>
<comment type="caution">
    <text evidence="9">The sequence shown here is derived from an EMBL/GenBank/DDBJ whole genome shotgun (WGS) entry which is preliminary data.</text>
</comment>
<dbReference type="InterPro" id="IPR013894">
    <property type="entry name" value="RMI1_OB"/>
</dbReference>
<feature type="compositionally biased region" description="Polar residues" evidence="6">
    <location>
        <begin position="308"/>
        <end position="317"/>
    </location>
</feature>
<feature type="compositionally biased region" description="Polar residues" evidence="6">
    <location>
        <begin position="536"/>
        <end position="561"/>
    </location>
</feature>
<dbReference type="GO" id="GO:0005737">
    <property type="term" value="C:cytoplasm"/>
    <property type="evidence" value="ECO:0007669"/>
    <property type="project" value="InterPro"/>
</dbReference>
<dbReference type="GO" id="GO:0003723">
    <property type="term" value="F:RNA binding"/>
    <property type="evidence" value="ECO:0007669"/>
    <property type="project" value="InterPro"/>
</dbReference>
<organism evidence="9 10">
    <name type="scientific">Didymodactylos carnosus</name>
    <dbReference type="NCBI Taxonomy" id="1234261"/>
    <lineage>
        <taxon>Eukaryota</taxon>
        <taxon>Metazoa</taxon>
        <taxon>Spiralia</taxon>
        <taxon>Gnathifera</taxon>
        <taxon>Rotifera</taxon>
        <taxon>Eurotatoria</taxon>
        <taxon>Bdelloidea</taxon>
        <taxon>Philodinida</taxon>
        <taxon>Philodinidae</taxon>
        <taxon>Didymodactylos</taxon>
    </lineage>
</organism>
<feature type="compositionally biased region" description="Polar residues" evidence="6">
    <location>
        <begin position="243"/>
        <end position="256"/>
    </location>
</feature>
<feature type="compositionally biased region" description="Polar residues" evidence="6">
    <location>
        <begin position="899"/>
        <end position="915"/>
    </location>
</feature>
<reference evidence="9" key="1">
    <citation type="submission" date="2021-02" db="EMBL/GenBank/DDBJ databases">
        <authorList>
            <person name="Nowell W R."/>
        </authorList>
    </citation>
    <scope>NUCLEOTIDE SEQUENCE</scope>
</reference>
<keyword evidence="3" id="KW-0507">mRNA processing</keyword>
<feature type="compositionally biased region" description="Low complexity" evidence="6">
    <location>
        <begin position="258"/>
        <end position="277"/>
    </location>
</feature>
<evidence type="ECO:0000256" key="1">
    <source>
        <dbReference type="ARBA" id="ARBA00004408"/>
    </source>
</evidence>